<dbReference type="RefSeq" id="WP_306070997.1">
    <property type="nucleotide sequence ID" value="NZ_CP120988.1"/>
</dbReference>
<dbReference type="EMBL" id="CP120988">
    <property type="protein sequence ID" value="WLQ57487.1"/>
    <property type="molecule type" value="Genomic_DNA"/>
</dbReference>
<sequence>MTNELAGAAELLDAGDIPGTVRALRPLADTAPLKDLAKLVHRLAAAAGVDDLAGAAKSLARKHGRPQELYDFGYACVEHDLAFLAVPALREALRQLPGSRRVRAELVSALERENRNAEAMAVLAAVGDELPAWPERYLLVHNSLLAGDLSAARDAFDLLPAPDDAKWEWAHGRVSHMLRRTEGAAQAGPLDHRDLRGWHYALTGGYLAVLSPYGFDSSMTGRYAYLGDTVELCRQGLDRLALVLRTTGRAPRSVSLLPGRSDRILGLAAAQILGLPAEPYDPQRTDTLVVAYDINGVEPDVAVTLRRRPAGQILFEHATCWTNPPVATADVNTFLAQTVVEPWGATMRMGDNGVEQSPPDNRPERDIAAEITRADGTPDAGDGATPPDGDAVFGAFVAATSAGWATAPRDRVDAIGPVPSSRFA</sequence>
<proteinExistence type="predicted"/>
<gene>
    <name evidence="1" type="ORF">P8A19_19415</name>
</gene>
<reference evidence="1 2" key="1">
    <citation type="submission" date="2023-03" db="EMBL/GenBank/DDBJ databases">
        <title>Isolation and description of six Streptomyces strains from soil environments, able to metabolize different microbial glucans.</title>
        <authorList>
            <person name="Widen T."/>
            <person name="Larsbrink J."/>
        </authorList>
    </citation>
    <scope>NUCLEOTIDE SEQUENCE [LARGE SCALE GENOMIC DNA]</scope>
    <source>
        <strain evidence="1 2">Alt2</strain>
    </source>
</reference>
<keyword evidence="2" id="KW-1185">Reference proteome</keyword>
<organism evidence="1 2">
    <name type="scientific">Streptomyces poriferorum</name>
    <dbReference type="NCBI Taxonomy" id="2798799"/>
    <lineage>
        <taxon>Bacteria</taxon>
        <taxon>Bacillati</taxon>
        <taxon>Actinomycetota</taxon>
        <taxon>Actinomycetes</taxon>
        <taxon>Kitasatosporales</taxon>
        <taxon>Streptomycetaceae</taxon>
        <taxon>Streptomyces</taxon>
    </lineage>
</organism>
<protein>
    <submittedName>
        <fullName evidence="1">Uncharacterized protein</fullName>
    </submittedName>
</protein>
<evidence type="ECO:0000313" key="1">
    <source>
        <dbReference type="EMBL" id="WLQ57487.1"/>
    </source>
</evidence>
<name>A0ABY9IQ38_9ACTN</name>
<dbReference type="Proteomes" id="UP001235744">
    <property type="component" value="Chromosome"/>
</dbReference>
<evidence type="ECO:0000313" key="2">
    <source>
        <dbReference type="Proteomes" id="UP001235744"/>
    </source>
</evidence>
<accession>A0ABY9IQ38</accession>